<protein>
    <recommendedName>
        <fullName evidence="4">Leucyl/phenylalanyl-tRNA--protein transferase</fullName>
        <ecNumber evidence="4">2.3.2.6</ecNumber>
    </recommendedName>
    <alternativeName>
        <fullName evidence="4">L/F-transferase</fullName>
    </alternativeName>
    <alternativeName>
        <fullName evidence="4">Leucyltransferase</fullName>
    </alternativeName>
    <alternativeName>
        <fullName evidence="4">Phenyalanyltransferase</fullName>
    </alternativeName>
</protein>
<keyword evidence="3 4" id="KW-0012">Acyltransferase</keyword>
<dbReference type="PANTHER" id="PTHR30098">
    <property type="entry name" value="LEUCYL/PHENYLALANYL-TRNA--PROTEIN TRANSFERASE"/>
    <property type="match status" value="1"/>
</dbReference>
<dbReference type="HAMAP" id="MF_00688">
    <property type="entry name" value="Leu_Phe_trans"/>
    <property type="match status" value="1"/>
</dbReference>
<dbReference type="SUPFAM" id="SSF55729">
    <property type="entry name" value="Acyl-CoA N-acyltransferases (Nat)"/>
    <property type="match status" value="1"/>
</dbReference>
<evidence type="ECO:0000256" key="4">
    <source>
        <dbReference type="HAMAP-Rule" id="MF_00688"/>
    </source>
</evidence>
<proteinExistence type="inferred from homology"/>
<dbReference type="OrthoDB" id="9790282at2"/>
<dbReference type="EC" id="2.3.2.6" evidence="4"/>
<dbReference type="AlphaFoldDB" id="A0A3N0CF06"/>
<dbReference type="Pfam" id="PF03588">
    <property type="entry name" value="Leu_Phe_trans"/>
    <property type="match status" value="1"/>
</dbReference>
<comment type="function">
    <text evidence="4">Functions in the N-end rule pathway of protein degradation where it conjugates Leu, Phe and, less efficiently, Met from aminoacyl-tRNAs to the N-termini of proteins containing an N-terminal arginine or lysine.</text>
</comment>
<dbReference type="Gene3D" id="3.30.70.3550">
    <property type="entry name" value="Leucyl/phenylalanyl-tRNA-protein transferase, N-terminal domain"/>
    <property type="match status" value="1"/>
</dbReference>
<evidence type="ECO:0000256" key="2">
    <source>
        <dbReference type="ARBA" id="ARBA00022679"/>
    </source>
</evidence>
<evidence type="ECO:0000256" key="3">
    <source>
        <dbReference type="ARBA" id="ARBA00023315"/>
    </source>
</evidence>
<comment type="similarity">
    <text evidence="4">Belongs to the L/F-transferase family.</text>
</comment>
<dbReference type="InterPro" id="IPR042221">
    <property type="entry name" value="Leu/Phe-tRNA_Trfase_N"/>
</dbReference>
<dbReference type="InterPro" id="IPR004616">
    <property type="entry name" value="Leu/Phe-tRNA_Trfase"/>
</dbReference>
<accession>A0A3N0CF06</accession>
<dbReference type="GO" id="GO:0008914">
    <property type="term" value="F:leucyl-tRNA--protein transferase activity"/>
    <property type="evidence" value="ECO:0007669"/>
    <property type="project" value="UniProtKB-UniRule"/>
</dbReference>
<name>A0A3N0CF06_9ACTN</name>
<dbReference type="GO" id="GO:0005737">
    <property type="term" value="C:cytoplasm"/>
    <property type="evidence" value="ECO:0007669"/>
    <property type="project" value="UniProtKB-SubCell"/>
</dbReference>
<dbReference type="Proteomes" id="UP000267128">
    <property type="component" value="Unassembled WGS sequence"/>
</dbReference>
<comment type="catalytic activity">
    <reaction evidence="4">
        <text>N-terminal L-arginyl-[protein] + L-leucyl-tRNA(Leu) = N-terminal L-leucyl-L-arginyl-[protein] + tRNA(Leu) + H(+)</text>
        <dbReference type="Rhea" id="RHEA:50416"/>
        <dbReference type="Rhea" id="RHEA-COMP:9613"/>
        <dbReference type="Rhea" id="RHEA-COMP:9622"/>
        <dbReference type="Rhea" id="RHEA-COMP:12672"/>
        <dbReference type="Rhea" id="RHEA-COMP:12673"/>
        <dbReference type="ChEBI" id="CHEBI:15378"/>
        <dbReference type="ChEBI" id="CHEBI:64719"/>
        <dbReference type="ChEBI" id="CHEBI:78442"/>
        <dbReference type="ChEBI" id="CHEBI:78494"/>
        <dbReference type="ChEBI" id="CHEBI:133044"/>
        <dbReference type="EC" id="2.3.2.6"/>
    </reaction>
</comment>
<dbReference type="NCBIfam" id="TIGR00667">
    <property type="entry name" value="aat"/>
    <property type="match status" value="1"/>
</dbReference>
<evidence type="ECO:0000313" key="5">
    <source>
        <dbReference type="EMBL" id="RNL62040.1"/>
    </source>
</evidence>
<dbReference type="Gene3D" id="3.40.630.70">
    <property type="entry name" value="Leucyl/phenylalanyl-tRNA-protein transferase, C-terminal domain"/>
    <property type="match status" value="1"/>
</dbReference>
<sequence>MPIDPGPSRWAMPTPPPSAGDFLGIGADLEPATLLDAYAGGLFPMPEGPDEIGWWSPRHRGVLPLDGLRVSRSLRASVRRYEVRVDTAFAAVVAGCADPARDGSWIDDRIAGAYRRLHELGWAHSVETWHDGELVGGLYGIAIGGLFAGESMYSRSRDASKVALVGLVGLLADEHAAERVIDTQWRTDHLGTLGVVEIPRASYLERLERALRLPLPAAFG</sequence>
<dbReference type="InterPro" id="IPR016181">
    <property type="entry name" value="Acyl_CoA_acyltransferase"/>
</dbReference>
<keyword evidence="2 4" id="KW-0808">Transferase</keyword>
<dbReference type="GO" id="GO:0030163">
    <property type="term" value="P:protein catabolic process"/>
    <property type="evidence" value="ECO:0007669"/>
    <property type="project" value="UniProtKB-UniRule"/>
</dbReference>
<reference evidence="5 6" key="1">
    <citation type="submission" date="2018-11" db="EMBL/GenBank/DDBJ databases">
        <authorList>
            <person name="Li F."/>
        </authorList>
    </citation>
    <scope>NUCLEOTIDE SEQUENCE [LARGE SCALE GENOMIC DNA]</scope>
    <source>
        <strain evidence="5 6">Gsoil 097</strain>
    </source>
</reference>
<dbReference type="PANTHER" id="PTHR30098:SF2">
    <property type="entry name" value="LEUCYL_PHENYLALANYL-TRNA--PROTEIN TRANSFERASE"/>
    <property type="match status" value="1"/>
</dbReference>
<comment type="catalytic activity">
    <reaction evidence="4">
        <text>L-phenylalanyl-tRNA(Phe) + an N-terminal L-alpha-aminoacyl-[protein] = an N-terminal L-phenylalanyl-L-alpha-aminoacyl-[protein] + tRNA(Phe)</text>
        <dbReference type="Rhea" id="RHEA:43632"/>
        <dbReference type="Rhea" id="RHEA-COMP:9668"/>
        <dbReference type="Rhea" id="RHEA-COMP:9699"/>
        <dbReference type="Rhea" id="RHEA-COMP:10636"/>
        <dbReference type="Rhea" id="RHEA-COMP:10637"/>
        <dbReference type="ChEBI" id="CHEBI:78442"/>
        <dbReference type="ChEBI" id="CHEBI:78531"/>
        <dbReference type="ChEBI" id="CHEBI:78597"/>
        <dbReference type="ChEBI" id="CHEBI:83561"/>
        <dbReference type="EC" id="2.3.2.6"/>
    </reaction>
</comment>
<gene>
    <name evidence="4" type="primary">aat</name>
    <name evidence="5" type="ORF">EFK50_09440</name>
</gene>
<organism evidence="5 6">
    <name type="scientific">Nocardioides marmoriginsengisoli</name>
    <dbReference type="NCBI Taxonomy" id="661483"/>
    <lineage>
        <taxon>Bacteria</taxon>
        <taxon>Bacillati</taxon>
        <taxon>Actinomycetota</taxon>
        <taxon>Actinomycetes</taxon>
        <taxon>Propionibacteriales</taxon>
        <taxon>Nocardioidaceae</taxon>
        <taxon>Nocardioides</taxon>
    </lineage>
</organism>
<dbReference type="EMBL" id="RJSE01000007">
    <property type="protein sequence ID" value="RNL62040.1"/>
    <property type="molecule type" value="Genomic_DNA"/>
</dbReference>
<evidence type="ECO:0000256" key="1">
    <source>
        <dbReference type="ARBA" id="ARBA00022490"/>
    </source>
</evidence>
<keyword evidence="1 4" id="KW-0963">Cytoplasm</keyword>
<comment type="caution">
    <text evidence="5">The sequence shown here is derived from an EMBL/GenBank/DDBJ whole genome shotgun (WGS) entry which is preliminary data.</text>
</comment>
<dbReference type="InterPro" id="IPR042203">
    <property type="entry name" value="Leu/Phe-tRNA_Trfase_C"/>
</dbReference>
<comment type="catalytic activity">
    <reaction evidence="4">
        <text>N-terminal L-lysyl-[protein] + L-leucyl-tRNA(Leu) = N-terminal L-leucyl-L-lysyl-[protein] + tRNA(Leu) + H(+)</text>
        <dbReference type="Rhea" id="RHEA:12340"/>
        <dbReference type="Rhea" id="RHEA-COMP:9613"/>
        <dbReference type="Rhea" id="RHEA-COMP:9622"/>
        <dbReference type="Rhea" id="RHEA-COMP:12670"/>
        <dbReference type="Rhea" id="RHEA-COMP:12671"/>
        <dbReference type="ChEBI" id="CHEBI:15378"/>
        <dbReference type="ChEBI" id="CHEBI:65249"/>
        <dbReference type="ChEBI" id="CHEBI:78442"/>
        <dbReference type="ChEBI" id="CHEBI:78494"/>
        <dbReference type="ChEBI" id="CHEBI:133043"/>
        <dbReference type="EC" id="2.3.2.6"/>
    </reaction>
</comment>
<keyword evidence="6" id="KW-1185">Reference proteome</keyword>
<dbReference type="RefSeq" id="WP_123227335.1">
    <property type="nucleotide sequence ID" value="NZ_RJSE01000007.1"/>
</dbReference>
<comment type="subcellular location">
    <subcellularLocation>
        <location evidence="4">Cytoplasm</location>
    </subcellularLocation>
</comment>
<evidence type="ECO:0000313" key="6">
    <source>
        <dbReference type="Proteomes" id="UP000267128"/>
    </source>
</evidence>